<feature type="compositionally biased region" description="Acidic residues" evidence="1">
    <location>
        <begin position="441"/>
        <end position="460"/>
    </location>
</feature>
<dbReference type="AlphaFoldDB" id="A0A1B7XXW4"/>
<evidence type="ECO:0000313" key="2">
    <source>
        <dbReference type="EMBL" id="OBR04602.1"/>
    </source>
</evidence>
<feature type="compositionally biased region" description="Acidic residues" evidence="1">
    <location>
        <begin position="754"/>
        <end position="766"/>
    </location>
</feature>
<evidence type="ECO:0008006" key="4">
    <source>
        <dbReference type="Google" id="ProtNLM"/>
    </source>
</evidence>
<keyword evidence="3" id="KW-1185">Reference proteome</keyword>
<dbReference type="KEGG" id="chig:CH63R_11305"/>
<dbReference type="RefSeq" id="XP_018153120.1">
    <property type="nucleotide sequence ID" value="XM_018306279.1"/>
</dbReference>
<dbReference type="PANTHER" id="PTHR37015">
    <property type="entry name" value="REVERSE TRANSCRIPTASE DOMAIN-CONTAINING PROTEIN"/>
    <property type="match status" value="1"/>
</dbReference>
<dbReference type="Proteomes" id="UP000092177">
    <property type="component" value="Chromosome 8"/>
</dbReference>
<gene>
    <name evidence="2" type="ORF">CH63R_11305</name>
</gene>
<feature type="compositionally biased region" description="Gly residues" evidence="1">
    <location>
        <begin position="136"/>
        <end position="147"/>
    </location>
</feature>
<dbReference type="PANTHER" id="PTHR37015:SF1">
    <property type="entry name" value="REVERSE TRANSCRIPTASE DOMAIN-CONTAINING PROTEIN"/>
    <property type="match status" value="1"/>
</dbReference>
<feature type="region of interest" description="Disordered" evidence="1">
    <location>
        <begin position="752"/>
        <end position="774"/>
    </location>
</feature>
<organism evidence="2 3">
    <name type="scientific">Colletotrichum higginsianum (strain IMI 349063)</name>
    <name type="common">Crucifer anthracnose fungus</name>
    <dbReference type="NCBI Taxonomy" id="759273"/>
    <lineage>
        <taxon>Eukaryota</taxon>
        <taxon>Fungi</taxon>
        <taxon>Dikarya</taxon>
        <taxon>Ascomycota</taxon>
        <taxon>Pezizomycotina</taxon>
        <taxon>Sordariomycetes</taxon>
        <taxon>Hypocreomycetidae</taxon>
        <taxon>Glomerellales</taxon>
        <taxon>Glomerellaceae</taxon>
        <taxon>Colletotrichum</taxon>
        <taxon>Colletotrichum destructivum species complex</taxon>
    </lineage>
</organism>
<proteinExistence type="predicted"/>
<comment type="caution">
    <text evidence="2">The sequence shown here is derived from an EMBL/GenBank/DDBJ whole genome shotgun (WGS) entry which is preliminary data.</text>
</comment>
<evidence type="ECO:0000313" key="3">
    <source>
        <dbReference type="Proteomes" id="UP000092177"/>
    </source>
</evidence>
<name>A0A1B7XXW4_COLHI</name>
<evidence type="ECO:0000256" key="1">
    <source>
        <dbReference type="SAM" id="MobiDB-lite"/>
    </source>
</evidence>
<accession>A0A1B7XXW4</accession>
<feature type="region of interest" description="Disordered" evidence="1">
    <location>
        <begin position="128"/>
        <end position="156"/>
    </location>
</feature>
<reference evidence="3" key="1">
    <citation type="journal article" date="2017" name="BMC Genomics">
        <title>Gapless genome assembly of Colletotrichum higginsianum reveals chromosome structure and association of transposable elements with secondary metabolite gene clusters.</title>
        <authorList>
            <person name="Dallery J.-F."/>
            <person name="Lapalu N."/>
            <person name="Zampounis A."/>
            <person name="Pigne S."/>
            <person name="Luyten I."/>
            <person name="Amselem J."/>
            <person name="Wittenberg A.H.J."/>
            <person name="Zhou S."/>
            <person name="de Queiroz M.V."/>
            <person name="Robin G.P."/>
            <person name="Auger A."/>
            <person name="Hainaut M."/>
            <person name="Henrissat B."/>
            <person name="Kim K.-T."/>
            <person name="Lee Y.-H."/>
            <person name="Lespinet O."/>
            <person name="Schwartz D.C."/>
            <person name="Thon M.R."/>
            <person name="O'Connell R.J."/>
        </authorList>
    </citation>
    <scope>NUCLEOTIDE SEQUENCE [LARGE SCALE GENOMIC DNA]</scope>
    <source>
        <strain evidence="3">IMI 349063</strain>
    </source>
</reference>
<dbReference type="OrthoDB" id="74545at2759"/>
<sequence>MSHSASILSKTLQSITVTKIRELEKQRAQYETRKSAVLADADRHLDQGERISCLLGGVRDLYRGGKDNNHNIGVVDNTEMLLAQARYDPSVPAHMLRSCEDLLRSKLDVQSHKLSMAHLYSSLVTEWMNPGEPMEGDGGGGGGGGGSEEQAAEEESSFEVIDRQKERLQSLCDQFEKVVFTPLETDEAEINEYLDSFFDTFEKKKVLETVREHVRKTSEALLQRGRPFNEKTLKQCIKGLLEQDLLSDDKQTMLREFEQNEVVLREIADVLNTRFADLETWDWDAGEEGVPVLPRQQLNGKYRIWMDEDVLQAIFIHYIGIRSCVGLKEALTRVVSGESGPFWRWHAGPSLTEREAQRRAYYLGESITGEPEVARHFTARKITDDESKSRARERGVSLDAPVRTIQAGTIVAHRRDDYIGNFCVAALPSRVDTLNNGLYADEGEQPQDSNDEGGDDDDGYDDRASRWVTGGGNEKPNIKQVLLRTLATEVMVQQALHGQAAVVQSDLKWFGASLSHTSIFAVMRFFGFPENLVAFYRKVLEAPLNLSPSSDSHRAANEPRPRVRRRGMPMARAPEKLIGELVLFVMDMAVNQETGLQLYRLHDDLWVAGDPSHTAEAWGAMRRFARVMGLEFNDKKTGSVYLVNEGVSRDEAVAAELPDGPVGVGHLVLDPESGRWTVDQENVAKHVAQLKKQLAESRSVLDWVRTWNSCTGRFFGHAFGEPACCFGEEHVQSVLETYRKMQRDIFESWYKTADDDDDEDDDDNDDGGTAATSNGGTVGKCSVVGYVKSKIAQRFGVSDVSDAFLLFPDQLGGLGLRNPFIPFLMAREGLKHRYSAAEIVKEHLAMDLEDYDLKKKHFEALGGAREREARAERALGHRFDPADVLGPGEADGFMGLEEYAARRELTSAFFGTAYRSLLKTPPVAQPTTDWEVEDTLRRLSIRPESMFAEVEWVLQMYRKEAEERFDGLRLVEKQFLPLGVIAMMRKRAVRWGLVL</sequence>
<dbReference type="EMBL" id="LTAN01000008">
    <property type="protein sequence ID" value="OBR04602.1"/>
    <property type="molecule type" value="Genomic_DNA"/>
</dbReference>
<dbReference type="GeneID" id="28870386"/>
<protein>
    <recommendedName>
        <fullName evidence="4">Reverse transcriptase</fullName>
    </recommendedName>
</protein>
<feature type="region of interest" description="Disordered" evidence="1">
    <location>
        <begin position="436"/>
        <end position="472"/>
    </location>
</feature>
<dbReference type="VEuPathDB" id="FungiDB:CH63R_11305"/>